<dbReference type="InterPro" id="IPR029035">
    <property type="entry name" value="DHS-like_NAD/FAD-binding_dom"/>
</dbReference>
<dbReference type="STRING" id="767817.Desgi_2513"/>
<evidence type="ECO:0000313" key="2">
    <source>
        <dbReference type="Proteomes" id="UP000013520"/>
    </source>
</evidence>
<dbReference type="OrthoDB" id="7054911at2"/>
<dbReference type="KEGG" id="dgi:Desgi_2513"/>
<keyword evidence="2" id="KW-1185">Reference proteome</keyword>
<evidence type="ECO:0000313" key="1">
    <source>
        <dbReference type="EMBL" id="AGL01920.1"/>
    </source>
</evidence>
<protein>
    <submittedName>
        <fullName evidence="1">Uncharacterized protein</fullName>
    </submittedName>
</protein>
<name>R4KMY2_9FIRM</name>
<dbReference type="RefSeq" id="WP_006521648.1">
    <property type="nucleotide sequence ID" value="NC_021184.1"/>
</dbReference>
<sequence>MYIPKTSSNYPGHFIGRDVVFVFGAGASYADGAPLQADILPLIMSDELPDIRKSKIGQTVTEFIAENFAWDVNARIYPTLETVFGFLDYFISQDEHLNAQYPNARIRAIKEGLIKLIHYVISVKSNQQGKTYRSFWEAVCRYNPNIAILTLNYDTLLEDAFSNIHPGPGYVDYCIHLMNYDLTEKKQMHRYPKPEAVKIMKGHGSLNWKYCHCCKQVLLTPRDTKIDLFEEHNGEDPGSSAKYYCPIDASEFETLIIPPSHIKKISHLVISQILSEAMREIRSCKKVLFVGYSFPDADVHFKALFKKSLSRGQQVIVINNTKSKTLKYNYLALTSNVQFIKLSFADFLGNQCLVKEILTGTGSTRSNG</sequence>
<dbReference type="EMBL" id="CP003273">
    <property type="protein sequence ID" value="AGL01920.1"/>
    <property type="molecule type" value="Genomic_DNA"/>
</dbReference>
<dbReference type="Pfam" id="PF13289">
    <property type="entry name" value="SIR2_2"/>
    <property type="match status" value="1"/>
</dbReference>
<organism evidence="1 2">
    <name type="scientific">Desulfoscipio gibsoniae DSM 7213</name>
    <dbReference type="NCBI Taxonomy" id="767817"/>
    <lineage>
        <taxon>Bacteria</taxon>
        <taxon>Bacillati</taxon>
        <taxon>Bacillota</taxon>
        <taxon>Clostridia</taxon>
        <taxon>Eubacteriales</taxon>
        <taxon>Desulfallaceae</taxon>
        <taxon>Desulfoscipio</taxon>
    </lineage>
</organism>
<dbReference type="SUPFAM" id="SSF52467">
    <property type="entry name" value="DHS-like NAD/FAD-binding domain"/>
    <property type="match status" value="1"/>
</dbReference>
<dbReference type="HOGENOM" id="CLU_060310_0_0_9"/>
<gene>
    <name evidence="1" type="ORF">Desgi_2513</name>
</gene>
<reference evidence="1 2" key="1">
    <citation type="submission" date="2012-01" db="EMBL/GenBank/DDBJ databases">
        <title>Complete sequence of Desulfotomaculum gibsoniae DSM 7213.</title>
        <authorList>
            <consortium name="US DOE Joint Genome Institute"/>
            <person name="Lucas S."/>
            <person name="Han J."/>
            <person name="Lapidus A."/>
            <person name="Cheng J.-F."/>
            <person name="Goodwin L."/>
            <person name="Pitluck S."/>
            <person name="Peters L."/>
            <person name="Ovchinnikova G."/>
            <person name="Teshima H."/>
            <person name="Detter J.C."/>
            <person name="Han C."/>
            <person name="Tapia R."/>
            <person name="Land M."/>
            <person name="Hauser L."/>
            <person name="Kyrpides N."/>
            <person name="Ivanova N."/>
            <person name="Pagani I."/>
            <person name="Parshina S."/>
            <person name="Plugge C."/>
            <person name="Muyzer G."/>
            <person name="Kuever J."/>
            <person name="Ivanova A."/>
            <person name="Nazina T."/>
            <person name="Klenk H.-P."/>
            <person name="Brambilla E."/>
            <person name="Spring S."/>
            <person name="Stams A.F."/>
            <person name="Woyke T."/>
        </authorList>
    </citation>
    <scope>NUCLEOTIDE SEQUENCE [LARGE SCALE GENOMIC DNA]</scope>
    <source>
        <strain evidence="1 2">DSM 7213</strain>
    </source>
</reference>
<dbReference type="AlphaFoldDB" id="R4KMY2"/>
<accession>R4KMY2</accession>
<proteinExistence type="predicted"/>
<dbReference type="Proteomes" id="UP000013520">
    <property type="component" value="Chromosome"/>
</dbReference>
<dbReference type="eggNOG" id="COG0846">
    <property type="taxonomic scope" value="Bacteria"/>
</dbReference>